<evidence type="ECO:0000313" key="8">
    <source>
        <dbReference type="Proteomes" id="UP000015104"/>
    </source>
</evidence>
<dbReference type="Proteomes" id="UP000015104">
    <property type="component" value="Unassembled WGS sequence"/>
</dbReference>
<dbReference type="CDD" id="cd06526">
    <property type="entry name" value="metazoan_ACD"/>
    <property type="match status" value="1"/>
</dbReference>
<dbReference type="GO" id="GO:0051082">
    <property type="term" value="F:unfolded protein binding"/>
    <property type="evidence" value="ECO:0007669"/>
    <property type="project" value="TreeGrafter"/>
</dbReference>
<evidence type="ECO:0000256" key="1">
    <source>
        <dbReference type="ARBA" id="ARBA00023016"/>
    </source>
</evidence>
<feature type="domain" description="SHSP" evidence="6">
    <location>
        <begin position="49"/>
        <end position="159"/>
    </location>
</feature>
<dbReference type="PANTHER" id="PTHR45640">
    <property type="entry name" value="HEAT SHOCK PROTEIN HSP-12.2-RELATED"/>
    <property type="match status" value="1"/>
</dbReference>
<keyword evidence="1" id="KW-0346">Stress response</keyword>
<evidence type="ECO:0000256" key="2">
    <source>
        <dbReference type="PROSITE-ProRule" id="PRU00285"/>
    </source>
</evidence>
<dbReference type="HOGENOM" id="CLU_095001_1_0_1"/>
<dbReference type="STRING" id="32264.T1JYE8"/>
<dbReference type="InterPro" id="IPR001436">
    <property type="entry name" value="Alpha-crystallin/sHSP_animal"/>
</dbReference>
<evidence type="ECO:0000256" key="3">
    <source>
        <dbReference type="RuleBase" id="RU003616"/>
    </source>
</evidence>
<evidence type="ECO:0000259" key="6">
    <source>
        <dbReference type="PROSITE" id="PS01031"/>
    </source>
</evidence>
<evidence type="ECO:0000313" key="7">
    <source>
        <dbReference type="EnsemblMetazoa" id="tetur03g00110.1"/>
    </source>
</evidence>
<protein>
    <recommendedName>
        <fullName evidence="6">SHSP domain-containing protein</fullName>
    </recommendedName>
</protein>
<accession>T1JYE8</accession>
<reference evidence="7" key="2">
    <citation type="submission" date="2015-06" db="UniProtKB">
        <authorList>
            <consortium name="EnsemblMetazoa"/>
        </authorList>
    </citation>
    <scope>IDENTIFICATION</scope>
</reference>
<dbReference type="OMA" id="EMTTIND"/>
<keyword evidence="8" id="KW-1185">Reference proteome</keyword>
<dbReference type="EnsemblMetazoa" id="tetur03g00110.1">
    <property type="protein sequence ID" value="tetur03g00110.1"/>
    <property type="gene ID" value="tetur03g00110"/>
</dbReference>
<feature type="compositionally biased region" description="Basic and acidic residues" evidence="5">
    <location>
        <begin position="168"/>
        <end position="180"/>
    </location>
</feature>
<dbReference type="OrthoDB" id="6416617at2759"/>
<dbReference type="GO" id="GO:0005634">
    <property type="term" value="C:nucleus"/>
    <property type="evidence" value="ECO:0007669"/>
    <property type="project" value="TreeGrafter"/>
</dbReference>
<dbReference type="EMBL" id="CAEY01001105">
    <property type="status" value="NOT_ANNOTATED_CDS"/>
    <property type="molecule type" value="Genomic_DNA"/>
</dbReference>
<dbReference type="AlphaFoldDB" id="T1JYE8"/>
<organism evidence="7 8">
    <name type="scientific">Tetranychus urticae</name>
    <name type="common">Two-spotted spider mite</name>
    <dbReference type="NCBI Taxonomy" id="32264"/>
    <lineage>
        <taxon>Eukaryota</taxon>
        <taxon>Metazoa</taxon>
        <taxon>Ecdysozoa</taxon>
        <taxon>Arthropoda</taxon>
        <taxon>Chelicerata</taxon>
        <taxon>Arachnida</taxon>
        <taxon>Acari</taxon>
        <taxon>Acariformes</taxon>
        <taxon>Trombidiformes</taxon>
        <taxon>Prostigmata</taxon>
        <taxon>Eleutherengona</taxon>
        <taxon>Raphignathae</taxon>
        <taxon>Tetranychoidea</taxon>
        <taxon>Tetranychidae</taxon>
        <taxon>Tetranychus</taxon>
    </lineage>
</organism>
<name>T1JYE8_TETUR</name>
<comment type="similarity">
    <text evidence="2 3">Belongs to the small heat shock protein (HSP20) family.</text>
</comment>
<dbReference type="GO" id="GO:0005737">
    <property type="term" value="C:cytoplasm"/>
    <property type="evidence" value="ECO:0007669"/>
    <property type="project" value="TreeGrafter"/>
</dbReference>
<dbReference type="InterPro" id="IPR002068">
    <property type="entry name" value="A-crystallin/Hsp20_dom"/>
</dbReference>
<dbReference type="GO" id="GO:0042026">
    <property type="term" value="P:protein refolding"/>
    <property type="evidence" value="ECO:0007669"/>
    <property type="project" value="TreeGrafter"/>
</dbReference>
<dbReference type="GO" id="GO:0009408">
    <property type="term" value="P:response to heat"/>
    <property type="evidence" value="ECO:0007669"/>
    <property type="project" value="TreeGrafter"/>
</dbReference>
<dbReference type="PRINTS" id="PR00299">
    <property type="entry name" value="ACRYSTALLIN"/>
</dbReference>
<dbReference type="KEGG" id="tut:107359319"/>
<dbReference type="InterPro" id="IPR008978">
    <property type="entry name" value="HSP20-like_chaperone"/>
</dbReference>
<gene>
    <name evidence="7" type="primary">107359319</name>
</gene>
<dbReference type="eggNOG" id="KOG3591">
    <property type="taxonomic scope" value="Eukaryota"/>
</dbReference>
<dbReference type="Gene3D" id="2.60.40.790">
    <property type="match status" value="1"/>
</dbReference>
<dbReference type="SUPFAM" id="SSF49764">
    <property type="entry name" value="HSP20-like chaperones"/>
    <property type="match status" value="1"/>
</dbReference>
<proteinExistence type="inferred from homology"/>
<dbReference type="PANTHER" id="PTHR45640:SF13">
    <property type="entry name" value="HEAT SHOCK PROTEIN 22-RELATED"/>
    <property type="match status" value="1"/>
</dbReference>
<evidence type="ECO:0000256" key="4">
    <source>
        <dbReference type="SAM" id="Coils"/>
    </source>
</evidence>
<evidence type="ECO:0000256" key="5">
    <source>
        <dbReference type="SAM" id="MobiDB-lite"/>
    </source>
</evidence>
<dbReference type="Pfam" id="PF00011">
    <property type="entry name" value="HSP20"/>
    <property type="match status" value="1"/>
</dbReference>
<dbReference type="PROSITE" id="PS01031">
    <property type="entry name" value="SHSP"/>
    <property type="match status" value="1"/>
</dbReference>
<keyword evidence="4" id="KW-0175">Coiled coil</keyword>
<sequence length="180" mass="20780">MSLVPLILESMLNDQSDHYYPIIAYREPVMDYPRRSWGQMNRALRQLDQLSKHLNQEMTTINDSEDKFEVNVDCAHFKPEEINVKLADNHLVVEARHEERSDEHGFISRAFKRRYILPENVEIEKIESSLGVDGVLKIKAPKKVVNAVTGEKKIPITLTNQVHQPVESGDKAQTEKMETK</sequence>
<reference evidence="8" key="1">
    <citation type="submission" date="2011-08" db="EMBL/GenBank/DDBJ databases">
        <authorList>
            <person name="Rombauts S."/>
        </authorList>
    </citation>
    <scope>NUCLEOTIDE SEQUENCE</scope>
    <source>
        <strain evidence="8">London</strain>
    </source>
</reference>
<feature type="coiled-coil region" evidence="4">
    <location>
        <begin position="40"/>
        <end position="67"/>
    </location>
</feature>
<feature type="region of interest" description="Disordered" evidence="5">
    <location>
        <begin position="159"/>
        <end position="180"/>
    </location>
</feature>